<dbReference type="InterPro" id="IPR036986">
    <property type="entry name" value="S4_RNA-bd_sf"/>
</dbReference>
<dbReference type="Proteomes" id="UP000244932">
    <property type="component" value="Unassembled WGS sequence"/>
</dbReference>
<evidence type="ECO:0000256" key="1">
    <source>
        <dbReference type="ARBA" id="ARBA00022884"/>
    </source>
</evidence>
<dbReference type="AlphaFoldDB" id="A0A2R8A7A0"/>
<dbReference type="GO" id="GO:0032259">
    <property type="term" value="P:methylation"/>
    <property type="evidence" value="ECO:0007669"/>
    <property type="project" value="InterPro"/>
</dbReference>
<dbReference type="SMART" id="SM00363">
    <property type="entry name" value="S4"/>
    <property type="match status" value="1"/>
</dbReference>
<dbReference type="OrthoDB" id="9784736at2"/>
<evidence type="ECO:0000259" key="4">
    <source>
        <dbReference type="SMART" id="SM00363"/>
    </source>
</evidence>
<dbReference type="GO" id="GO:0008168">
    <property type="term" value="F:methyltransferase activity"/>
    <property type="evidence" value="ECO:0007669"/>
    <property type="project" value="InterPro"/>
</dbReference>
<gene>
    <name evidence="5" type="primary">tlyA</name>
    <name evidence="5" type="ORF">POI8812_00183</name>
</gene>
<dbReference type="SUPFAM" id="SSF55174">
    <property type="entry name" value="Alpha-L RNA-binding motif"/>
    <property type="match status" value="1"/>
</dbReference>
<dbReference type="InterPro" id="IPR004538">
    <property type="entry name" value="Hemolysin_A/TlyA"/>
</dbReference>
<accession>A0A2R8A7A0</accession>
<dbReference type="PROSITE" id="PS50889">
    <property type="entry name" value="S4"/>
    <property type="match status" value="1"/>
</dbReference>
<evidence type="ECO:0000313" key="5">
    <source>
        <dbReference type="EMBL" id="SPF27888.1"/>
    </source>
</evidence>
<dbReference type="SUPFAM" id="SSF53335">
    <property type="entry name" value="S-adenosyl-L-methionine-dependent methyltransferases"/>
    <property type="match status" value="1"/>
</dbReference>
<sequence length="238" mass="25169">MRLDQALVAQGLAPSRARAAQLIAAGVVLVDGTVRAKASHKIADQALALSEDPIPWVSRAALKLEYALDRFGLTPFGDCLDLGASTGGFTQVMRACGAARVFALDVGHDQLHQDVEADTGVVRMDGVNAKDITPDLLPPLDWIVTDVSFISLEKALPNALELAKSQARLIALVKPQFEVGRAAVGKGGIVKDEVAREAVLPRIAAFLDASGWTVTHQDISPITGSDGNIEHLIAAVKR</sequence>
<evidence type="ECO:0000313" key="6">
    <source>
        <dbReference type="Proteomes" id="UP000244932"/>
    </source>
</evidence>
<dbReference type="InterPro" id="IPR002942">
    <property type="entry name" value="S4_RNA-bd"/>
</dbReference>
<dbReference type="EMBL" id="OMKW01000001">
    <property type="protein sequence ID" value="SPF27888.1"/>
    <property type="molecule type" value="Genomic_DNA"/>
</dbReference>
<dbReference type="PANTHER" id="PTHR32319:SF0">
    <property type="entry name" value="BACTERIAL HEMOLYSIN-LIKE PROTEIN"/>
    <property type="match status" value="1"/>
</dbReference>
<protein>
    <submittedName>
        <fullName evidence="5">Hemolysin A</fullName>
    </submittedName>
</protein>
<reference evidence="5 6" key="1">
    <citation type="submission" date="2018-03" db="EMBL/GenBank/DDBJ databases">
        <authorList>
            <person name="Keele B.F."/>
        </authorList>
    </citation>
    <scope>NUCLEOTIDE SEQUENCE [LARGE SCALE GENOMIC DNA]</scope>
    <source>
        <strain evidence="5 6">CeCT 8812</strain>
    </source>
</reference>
<dbReference type="Pfam" id="PF01479">
    <property type="entry name" value="S4"/>
    <property type="match status" value="1"/>
</dbReference>
<dbReference type="Gene3D" id="3.40.50.150">
    <property type="entry name" value="Vaccinia Virus protein VP39"/>
    <property type="match status" value="1"/>
</dbReference>
<dbReference type="CDD" id="cd00165">
    <property type="entry name" value="S4"/>
    <property type="match status" value="1"/>
</dbReference>
<proteinExistence type="inferred from homology"/>
<dbReference type="InterPro" id="IPR029063">
    <property type="entry name" value="SAM-dependent_MTases_sf"/>
</dbReference>
<keyword evidence="6" id="KW-1185">Reference proteome</keyword>
<comment type="similarity">
    <text evidence="2">Belongs to the TlyA family.</text>
</comment>
<organism evidence="5 6">
    <name type="scientific">Pontivivens insulae</name>
    <dbReference type="NCBI Taxonomy" id="1639689"/>
    <lineage>
        <taxon>Bacteria</taxon>
        <taxon>Pseudomonadati</taxon>
        <taxon>Pseudomonadota</taxon>
        <taxon>Alphaproteobacteria</taxon>
        <taxon>Rhodobacterales</taxon>
        <taxon>Paracoccaceae</taxon>
        <taxon>Pontivivens</taxon>
    </lineage>
</organism>
<dbReference type="InterPro" id="IPR002877">
    <property type="entry name" value="RNA_MeTrfase_FtsJ_dom"/>
</dbReference>
<dbReference type="GO" id="GO:0003723">
    <property type="term" value="F:RNA binding"/>
    <property type="evidence" value="ECO:0007669"/>
    <property type="project" value="UniProtKB-KW"/>
</dbReference>
<dbReference type="Pfam" id="PF01728">
    <property type="entry name" value="FtsJ"/>
    <property type="match status" value="1"/>
</dbReference>
<evidence type="ECO:0000256" key="3">
    <source>
        <dbReference type="PROSITE-ProRule" id="PRU00182"/>
    </source>
</evidence>
<keyword evidence="1 3" id="KW-0694">RNA-binding</keyword>
<dbReference type="RefSeq" id="WP_108780654.1">
    <property type="nucleotide sequence ID" value="NZ_OMKW01000001.1"/>
</dbReference>
<name>A0A2R8A7A0_9RHOB</name>
<dbReference type="PIRSF" id="PIRSF005578">
    <property type="entry name" value="TlyA"/>
    <property type="match status" value="1"/>
</dbReference>
<dbReference type="PANTHER" id="PTHR32319">
    <property type="entry name" value="BACTERIAL HEMOLYSIN-LIKE PROTEIN"/>
    <property type="match status" value="1"/>
</dbReference>
<dbReference type="InterPro" id="IPR047048">
    <property type="entry name" value="TlyA"/>
</dbReference>
<evidence type="ECO:0000256" key="2">
    <source>
        <dbReference type="ARBA" id="ARBA00029460"/>
    </source>
</evidence>
<dbReference type="Gene3D" id="3.10.290.10">
    <property type="entry name" value="RNA-binding S4 domain"/>
    <property type="match status" value="1"/>
</dbReference>
<dbReference type="CDD" id="cd02440">
    <property type="entry name" value="AdoMet_MTases"/>
    <property type="match status" value="1"/>
</dbReference>
<feature type="domain" description="RNA-binding S4" evidence="4">
    <location>
        <begin position="1"/>
        <end position="62"/>
    </location>
</feature>